<evidence type="ECO:0000256" key="3">
    <source>
        <dbReference type="ARBA" id="ARBA00023125"/>
    </source>
</evidence>
<dbReference type="PANTHER" id="PTHR30346:SF0">
    <property type="entry name" value="HCA OPERON TRANSCRIPTIONAL ACTIVATOR HCAR"/>
    <property type="match status" value="1"/>
</dbReference>
<dbReference type="Proteomes" id="UP000235994">
    <property type="component" value="Unassembled WGS sequence"/>
</dbReference>
<reference evidence="6 7" key="1">
    <citation type="submission" date="2018-01" db="EMBL/GenBank/DDBJ databases">
        <title>The draft genome of an aniline degradation strain ANB-1.</title>
        <authorList>
            <person name="Zhang L."/>
            <person name="Jiang J."/>
        </authorList>
    </citation>
    <scope>NUCLEOTIDE SEQUENCE [LARGE SCALE GENOMIC DNA]</scope>
    <source>
        <strain evidence="6 7">ANB-1</strain>
    </source>
</reference>
<keyword evidence="2" id="KW-0805">Transcription regulation</keyword>
<keyword evidence="3" id="KW-0238">DNA-binding</keyword>
<sequence>MRACTNPSPLRIAVSFGTLSPRLASLLVHQRAEEPQPPVRLHEVALAEQYRGLLDGRYDGGFALTNFAGSPLRARVLWQEQLAVAMPAQSPLRLFDAVPPEEAARYPLIRWQSPACEPVSSIVDALFTSRPGGVAVCSYELMAMLISSGYGIGVGVHSRMAWMHTPNILVRPLAGSEPALSTYLLEPESQRLAALDRLAQRALAF</sequence>
<evidence type="ECO:0000259" key="5">
    <source>
        <dbReference type="Pfam" id="PF03466"/>
    </source>
</evidence>
<dbReference type="PANTHER" id="PTHR30346">
    <property type="entry name" value="TRANSCRIPTIONAL DUAL REGULATOR HCAR-RELATED"/>
    <property type="match status" value="1"/>
</dbReference>
<keyword evidence="7" id="KW-1185">Reference proteome</keyword>
<evidence type="ECO:0000256" key="1">
    <source>
        <dbReference type="ARBA" id="ARBA00009437"/>
    </source>
</evidence>
<dbReference type="InterPro" id="IPR005119">
    <property type="entry name" value="LysR_subst-bd"/>
</dbReference>
<accession>A0A2N8KJR7</accession>
<evidence type="ECO:0000256" key="4">
    <source>
        <dbReference type="ARBA" id="ARBA00023163"/>
    </source>
</evidence>
<protein>
    <recommendedName>
        <fullName evidence="5">LysR substrate-binding domain-containing protein</fullName>
    </recommendedName>
</protein>
<proteinExistence type="inferred from homology"/>
<evidence type="ECO:0000313" key="6">
    <source>
        <dbReference type="EMBL" id="PND33696.1"/>
    </source>
</evidence>
<comment type="similarity">
    <text evidence="1">Belongs to the LysR transcriptional regulatory family.</text>
</comment>
<evidence type="ECO:0000313" key="7">
    <source>
        <dbReference type="Proteomes" id="UP000235994"/>
    </source>
</evidence>
<keyword evidence="4" id="KW-0804">Transcription</keyword>
<dbReference type="GO" id="GO:0003677">
    <property type="term" value="F:DNA binding"/>
    <property type="evidence" value="ECO:0007669"/>
    <property type="project" value="UniProtKB-KW"/>
</dbReference>
<gene>
    <name evidence="6" type="ORF">C1I89_14665</name>
</gene>
<dbReference type="AlphaFoldDB" id="A0A2N8KJR7"/>
<evidence type="ECO:0000256" key="2">
    <source>
        <dbReference type="ARBA" id="ARBA00023015"/>
    </source>
</evidence>
<dbReference type="GO" id="GO:0032993">
    <property type="term" value="C:protein-DNA complex"/>
    <property type="evidence" value="ECO:0007669"/>
    <property type="project" value="TreeGrafter"/>
</dbReference>
<name>A0A2N8KJR7_9BURK</name>
<dbReference type="Gene3D" id="3.40.190.10">
    <property type="entry name" value="Periplasmic binding protein-like II"/>
    <property type="match status" value="2"/>
</dbReference>
<dbReference type="GO" id="GO:0003700">
    <property type="term" value="F:DNA-binding transcription factor activity"/>
    <property type="evidence" value="ECO:0007669"/>
    <property type="project" value="TreeGrafter"/>
</dbReference>
<comment type="caution">
    <text evidence="6">The sequence shown here is derived from an EMBL/GenBank/DDBJ whole genome shotgun (WGS) entry which is preliminary data.</text>
</comment>
<feature type="domain" description="LysR substrate-binding" evidence="5">
    <location>
        <begin position="9"/>
        <end position="199"/>
    </location>
</feature>
<organism evidence="6 7">
    <name type="scientific">Achromobacter pulmonis</name>
    <dbReference type="NCBI Taxonomy" id="1389932"/>
    <lineage>
        <taxon>Bacteria</taxon>
        <taxon>Pseudomonadati</taxon>
        <taxon>Pseudomonadota</taxon>
        <taxon>Betaproteobacteria</taxon>
        <taxon>Burkholderiales</taxon>
        <taxon>Alcaligenaceae</taxon>
        <taxon>Achromobacter</taxon>
    </lineage>
</organism>
<dbReference type="SUPFAM" id="SSF53850">
    <property type="entry name" value="Periplasmic binding protein-like II"/>
    <property type="match status" value="1"/>
</dbReference>
<dbReference type="Pfam" id="PF03466">
    <property type="entry name" value="LysR_substrate"/>
    <property type="match status" value="1"/>
</dbReference>
<dbReference type="EMBL" id="POQS01000003">
    <property type="protein sequence ID" value="PND33696.1"/>
    <property type="molecule type" value="Genomic_DNA"/>
</dbReference>
<dbReference type="RefSeq" id="WP_012251113.1">
    <property type="nucleotide sequence ID" value="NZ_POQS01000003.1"/>
</dbReference>